<evidence type="ECO:0000313" key="4">
    <source>
        <dbReference type="Proteomes" id="UP000054047"/>
    </source>
</evidence>
<dbReference type="PANTHER" id="PTHR45728">
    <property type="entry name" value="ACETYL-COA CARBOXYLASE, ISOFORM A"/>
    <property type="match status" value="1"/>
</dbReference>
<dbReference type="GO" id="GO:0005739">
    <property type="term" value="C:mitochondrion"/>
    <property type="evidence" value="ECO:0007669"/>
    <property type="project" value="TreeGrafter"/>
</dbReference>
<keyword evidence="3" id="KW-0808">Transferase</keyword>
<dbReference type="InterPro" id="IPR034733">
    <property type="entry name" value="AcCoA_carboxyl_beta"/>
</dbReference>
<accession>A0A0C2H4Y2</accession>
<protein>
    <submittedName>
        <fullName evidence="3">Carboxyl transferase domain protein</fullName>
    </submittedName>
</protein>
<organism evidence="3 4">
    <name type="scientific">Ancylostoma duodenale</name>
    <dbReference type="NCBI Taxonomy" id="51022"/>
    <lineage>
        <taxon>Eukaryota</taxon>
        <taxon>Metazoa</taxon>
        <taxon>Ecdysozoa</taxon>
        <taxon>Nematoda</taxon>
        <taxon>Chromadorea</taxon>
        <taxon>Rhabditida</taxon>
        <taxon>Rhabditina</taxon>
        <taxon>Rhabditomorpha</taxon>
        <taxon>Strongyloidea</taxon>
        <taxon>Ancylostomatidae</taxon>
        <taxon>Ancylostomatinae</taxon>
        <taxon>Ancylostoma</taxon>
    </lineage>
</organism>
<dbReference type="PROSITE" id="PS50980">
    <property type="entry name" value="COA_CT_NTER"/>
    <property type="match status" value="1"/>
</dbReference>
<dbReference type="OrthoDB" id="14612at2759"/>
<proteinExistence type="predicted"/>
<feature type="non-terminal residue" evidence="3">
    <location>
        <position position="787"/>
    </location>
</feature>
<dbReference type="InterPro" id="IPR029045">
    <property type="entry name" value="ClpP/crotonase-like_dom_sf"/>
</dbReference>
<dbReference type="AlphaFoldDB" id="A0A0C2H4Y2"/>
<keyword evidence="4" id="KW-1185">Reference proteome</keyword>
<dbReference type="PANTHER" id="PTHR45728:SF3">
    <property type="entry name" value="ACETYL-COA CARBOXYLASE"/>
    <property type="match status" value="1"/>
</dbReference>
<dbReference type="InterPro" id="IPR049076">
    <property type="entry name" value="ACCA"/>
</dbReference>
<reference evidence="3 4" key="1">
    <citation type="submission" date="2013-12" db="EMBL/GenBank/DDBJ databases">
        <title>Draft genome of the parsitic nematode Ancylostoma duodenale.</title>
        <authorList>
            <person name="Mitreva M."/>
        </authorList>
    </citation>
    <scope>NUCLEOTIDE SEQUENCE [LARGE SCALE GENOMIC DNA]</scope>
    <source>
        <strain evidence="3 4">Zhejiang</strain>
    </source>
</reference>
<feature type="domain" description="CoA carboxyltransferase C-terminal" evidence="2">
    <location>
        <begin position="411"/>
        <end position="674"/>
    </location>
</feature>
<evidence type="ECO:0000259" key="1">
    <source>
        <dbReference type="PROSITE" id="PS50980"/>
    </source>
</evidence>
<dbReference type="InterPro" id="IPR011762">
    <property type="entry name" value="COA_CT_N"/>
</dbReference>
<dbReference type="Pfam" id="PF01039">
    <property type="entry name" value="Carboxyl_trans"/>
    <property type="match status" value="1"/>
</dbReference>
<dbReference type="InterPro" id="IPR011763">
    <property type="entry name" value="COA_CT_C"/>
</dbReference>
<dbReference type="GO" id="GO:0003989">
    <property type="term" value="F:acetyl-CoA carboxylase activity"/>
    <property type="evidence" value="ECO:0007669"/>
    <property type="project" value="InterPro"/>
</dbReference>
<evidence type="ECO:0000313" key="3">
    <source>
        <dbReference type="EMBL" id="KIH68855.1"/>
    </source>
</evidence>
<sequence length="787" mass="89019">MLPTFTADYQDDLDALFEEAIKEQREVLYKHHVTEVEIVYAKLSASGEVRQLWKRRVKFLDETGVTPEFGIYDEHKTVIYPRKLSHLLYGNKLAAHSKIKKIEKKRSSTRANGTTYVYDYPTLIGRACLEEWKKLQDRSEARKEGTDLFKQQFAQLTPVQRAAYHNGDYRQFFTEEELVVKVHSDHMKFFDNKIIYSLVSMFPATRELVSDCVKMYQKCSEQNSRYSLIAPIFSQDPNHPEEGFEYLYVDGCEEESLKGQIVYEKMPNGLLRLKAVVGKQNENIGVENLQGSGMIAGETSAAYDEVPTYCLVTGRTVGIGAYTARLAHRIVQTRSSHLILTGAPALNTLLGKEVYTSNNQLGGIQIMFKNGVTHAVVNDDFEGICKIIQWMSYLPDETPSFPYRRTIGFDSAPRPVQFTIEPNKPYDVRQLIDSGDAADIHGICDSNSFDEIMNDWAKTIIAGRARIGGIPIGVVSSELRNVMSVSPADPASPNSQSVEVHQAGQVWYPDSAFKTAEVIGDFNREGLPLLFIASLRGFSGGQRDMFEMVLKFGAQIVDALRIYRMPVIIYIPCQGELRGGAWVVLDSKINPGFISMVADKESRGGILEANAIIGIKFRGDKLLALQKRNDEIMQQLDARLLEQIELYGAESAEANHARTLITRRSEDLKKSYRGVTVEFADLHDRAERMSIKKAVQHVTDLANSRNLFIQIFRLETAKVHLCEQYLERADRHTTRQEAYKWVASRFAEFHQGVLSLPPAEQMLVLEEFVASGTFDHLVDQVREESVE</sequence>
<dbReference type="EMBL" id="KN726275">
    <property type="protein sequence ID" value="KIH68855.1"/>
    <property type="molecule type" value="Genomic_DNA"/>
</dbReference>
<evidence type="ECO:0000259" key="2">
    <source>
        <dbReference type="PROSITE" id="PS50989"/>
    </source>
</evidence>
<dbReference type="SUPFAM" id="SSF52096">
    <property type="entry name" value="ClpP/crotonase"/>
    <property type="match status" value="2"/>
</dbReference>
<dbReference type="PROSITE" id="PS50989">
    <property type="entry name" value="COA_CT_CTER"/>
    <property type="match status" value="1"/>
</dbReference>
<name>A0A0C2H4Y2_9BILA</name>
<dbReference type="GO" id="GO:0016740">
    <property type="term" value="F:transferase activity"/>
    <property type="evidence" value="ECO:0007669"/>
    <property type="project" value="UniProtKB-KW"/>
</dbReference>
<feature type="domain" description="CoA carboxyltransferase N-terminal" evidence="1">
    <location>
        <begin position="282"/>
        <end position="406"/>
    </location>
</feature>
<dbReference type="GO" id="GO:0006633">
    <property type="term" value="P:fatty acid biosynthetic process"/>
    <property type="evidence" value="ECO:0007669"/>
    <property type="project" value="TreeGrafter"/>
</dbReference>
<dbReference type="Gene3D" id="3.90.226.10">
    <property type="entry name" value="2-enoyl-CoA Hydratase, Chain A, domain 1"/>
    <property type="match status" value="3"/>
</dbReference>
<gene>
    <name evidence="3" type="ORF">ANCDUO_00806</name>
</gene>
<dbReference type="Proteomes" id="UP000054047">
    <property type="component" value="Unassembled WGS sequence"/>
</dbReference>